<evidence type="ECO:0000313" key="2">
    <source>
        <dbReference type="Proteomes" id="UP000663882"/>
    </source>
</evidence>
<name>A0A814B132_9BILA</name>
<reference evidence="1" key="1">
    <citation type="submission" date="2021-02" db="EMBL/GenBank/DDBJ databases">
        <authorList>
            <person name="Nowell W R."/>
        </authorList>
    </citation>
    <scope>NUCLEOTIDE SEQUENCE</scope>
</reference>
<gene>
    <name evidence="1" type="ORF">RFH988_LOCUS10092</name>
</gene>
<sequence>MCGESLFVDSDIEVSRLDGINQAGISGTTLSRLSSSSSSIAVLVSSLIRVIVPTS</sequence>
<dbReference type="EMBL" id="CAJNOO010000371">
    <property type="protein sequence ID" value="CAF0922797.1"/>
    <property type="molecule type" value="Genomic_DNA"/>
</dbReference>
<evidence type="ECO:0000313" key="1">
    <source>
        <dbReference type="EMBL" id="CAF0922797.1"/>
    </source>
</evidence>
<proteinExistence type="predicted"/>
<protein>
    <submittedName>
        <fullName evidence="1">Uncharacterized protein</fullName>
    </submittedName>
</protein>
<organism evidence="1 2">
    <name type="scientific">Rotaria sordida</name>
    <dbReference type="NCBI Taxonomy" id="392033"/>
    <lineage>
        <taxon>Eukaryota</taxon>
        <taxon>Metazoa</taxon>
        <taxon>Spiralia</taxon>
        <taxon>Gnathifera</taxon>
        <taxon>Rotifera</taxon>
        <taxon>Eurotatoria</taxon>
        <taxon>Bdelloidea</taxon>
        <taxon>Philodinida</taxon>
        <taxon>Philodinidae</taxon>
        <taxon>Rotaria</taxon>
    </lineage>
</organism>
<comment type="caution">
    <text evidence="1">The sequence shown here is derived from an EMBL/GenBank/DDBJ whole genome shotgun (WGS) entry which is preliminary data.</text>
</comment>
<dbReference type="Proteomes" id="UP000663882">
    <property type="component" value="Unassembled WGS sequence"/>
</dbReference>
<accession>A0A814B132</accession>
<feature type="non-terminal residue" evidence="1">
    <location>
        <position position="55"/>
    </location>
</feature>
<dbReference type="AlphaFoldDB" id="A0A814B132"/>